<feature type="region of interest" description="Disordered" evidence="1">
    <location>
        <begin position="59"/>
        <end position="79"/>
    </location>
</feature>
<evidence type="ECO:0000256" key="1">
    <source>
        <dbReference type="SAM" id="MobiDB-lite"/>
    </source>
</evidence>
<dbReference type="EMBL" id="BNAS01000008">
    <property type="protein sequence ID" value="GHH78732.1"/>
    <property type="molecule type" value="Genomic_DNA"/>
</dbReference>
<evidence type="ECO:0000313" key="2">
    <source>
        <dbReference type="EMBL" id="GHH78732.1"/>
    </source>
</evidence>
<name>A0A919KZV1_9MICO</name>
<accession>A0A919KZV1</accession>
<organism evidence="2 3">
    <name type="scientific">Promicromonospora soli</name>
    <dbReference type="NCBI Taxonomy" id="2035533"/>
    <lineage>
        <taxon>Bacteria</taxon>
        <taxon>Bacillati</taxon>
        <taxon>Actinomycetota</taxon>
        <taxon>Actinomycetes</taxon>
        <taxon>Micrococcales</taxon>
        <taxon>Promicromonosporaceae</taxon>
        <taxon>Promicromonospora</taxon>
    </lineage>
</organism>
<reference evidence="2" key="2">
    <citation type="submission" date="2020-09" db="EMBL/GenBank/DDBJ databases">
        <authorList>
            <person name="Sun Q."/>
            <person name="Zhou Y."/>
        </authorList>
    </citation>
    <scope>NUCLEOTIDE SEQUENCE</scope>
    <source>
        <strain evidence="2">CGMCC 4.7398</strain>
    </source>
</reference>
<sequence length="79" mass="8789">MPFTGVRIAPGTPTDLLARCRALATVLDDDVAFSHVTALRLLGVDVPWTMADDERLHVTTRNAEDRPQRPDVVGHRTRQ</sequence>
<keyword evidence="3" id="KW-1185">Reference proteome</keyword>
<evidence type="ECO:0000313" key="3">
    <source>
        <dbReference type="Proteomes" id="UP000627369"/>
    </source>
</evidence>
<gene>
    <name evidence="2" type="ORF">GCM10017772_42730</name>
</gene>
<comment type="caution">
    <text evidence="2">The sequence shown here is derived from an EMBL/GenBank/DDBJ whole genome shotgun (WGS) entry which is preliminary data.</text>
</comment>
<dbReference type="Proteomes" id="UP000627369">
    <property type="component" value="Unassembled WGS sequence"/>
</dbReference>
<dbReference type="AlphaFoldDB" id="A0A919KZV1"/>
<reference evidence="2" key="1">
    <citation type="journal article" date="2014" name="Int. J. Syst. Evol. Microbiol.">
        <title>Complete genome sequence of Corynebacterium casei LMG S-19264T (=DSM 44701T), isolated from a smear-ripened cheese.</title>
        <authorList>
            <consortium name="US DOE Joint Genome Institute (JGI-PGF)"/>
            <person name="Walter F."/>
            <person name="Albersmeier A."/>
            <person name="Kalinowski J."/>
            <person name="Ruckert C."/>
        </authorList>
    </citation>
    <scope>NUCLEOTIDE SEQUENCE</scope>
    <source>
        <strain evidence="2">CGMCC 4.7398</strain>
    </source>
</reference>
<proteinExistence type="predicted"/>
<dbReference type="RefSeq" id="WP_189671325.1">
    <property type="nucleotide sequence ID" value="NZ_BNAS01000008.1"/>
</dbReference>
<protein>
    <submittedName>
        <fullName evidence="2">Uncharacterized protein</fullName>
    </submittedName>
</protein>